<protein>
    <recommendedName>
        <fullName evidence="5">RxLR effector protein</fullName>
    </recommendedName>
</protein>
<feature type="signal peptide" evidence="5">
    <location>
        <begin position="1"/>
        <end position="20"/>
    </location>
</feature>
<comment type="subcellular location">
    <subcellularLocation>
        <location evidence="1 5">Secreted</location>
    </subcellularLocation>
</comment>
<dbReference type="Proteomes" id="UP000429523">
    <property type="component" value="Unassembled WGS sequence"/>
</dbReference>
<evidence type="ECO:0000313" key="12">
    <source>
        <dbReference type="EMBL" id="KAE9159973.1"/>
    </source>
</evidence>
<evidence type="ECO:0000313" key="22">
    <source>
        <dbReference type="Proteomes" id="UP000460718"/>
    </source>
</evidence>
<accession>A0A6A3VCL6</accession>
<evidence type="ECO:0000256" key="4">
    <source>
        <dbReference type="ARBA" id="ARBA00022729"/>
    </source>
</evidence>
<name>A0A6A3VCL6_9STRA</name>
<dbReference type="EMBL" id="QXGD01006035">
    <property type="protein sequence ID" value="KAE9164218.1"/>
    <property type="molecule type" value="Genomic_DNA"/>
</dbReference>
<evidence type="ECO:0000313" key="9">
    <source>
        <dbReference type="EMBL" id="KAE9057153.1"/>
    </source>
</evidence>
<organism evidence="14 19">
    <name type="scientific">Phytophthora fragariae</name>
    <dbReference type="NCBI Taxonomy" id="53985"/>
    <lineage>
        <taxon>Eukaryota</taxon>
        <taxon>Sar</taxon>
        <taxon>Stramenopiles</taxon>
        <taxon>Oomycota</taxon>
        <taxon>Peronosporomycetes</taxon>
        <taxon>Peronosporales</taxon>
        <taxon>Peronosporaceae</taxon>
        <taxon>Phytophthora</taxon>
    </lineage>
</organism>
<dbReference type="EMBL" id="QXFZ01006765">
    <property type="protein sequence ID" value="KAE9058057.1"/>
    <property type="molecule type" value="Genomic_DNA"/>
</dbReference>
<dbReference type="Pfam" id="PF16810">
    <property type="entry name" value="RXLR"/>
    <property type="match status" value="1"/>
</dbReference>
<evidence type="ECO:0000256" key="6">
    <source>
        <dbReference type="SAM" id="MobiDB-lite"/>
    </source>
</evidence>
<dbReference type="Proteomes" id="UP000488956">
    <property type="component" value="Unassembled WGS sequence"/>
</dbReference>
<dbReference type="EMBL" id="QXGB01006914">
    <property type="protein sequence ID" value="KAE9159973.1"/>
    <property type="molecule type" value="Genomic_DNA"/>
</dbReference>
<evidence type="ECO:0000313" key="7">
    <source>
        <dbReference type="EMBL" id="KAE8917942.1"/>
    </source>
</evidence>
<evidence type="ECO:0000313" key="21">
    <source>
        <dbReference type="Proteomes" id="UP000441208"/>
    </source>
</evidence>
<comment type="domain">
    <text evidence="5">The RxLR-dEER motif acts to carry the protein into the host cell cytoplasm through binding to cell surface phosphatidylinositol-3-phosphate.</text>
</comment>
<dbReference type="EMBL" id="QXGA01007088">
    <property type="protein sequence ID" value="KAE9061083.1"/>
    <property type="molecule type" value="Genomic_DNA"/>
</dbReference>
<comment type="caution">
    <text evidence="14">The sequence shown here is derived from an EMBL/GenBank/DDBJ whole genome shotgun (WGS) entry which is preliminary data.</text>
</comment>
<dbReference type="EMBL" id="QXFW01007342">
    <property type="protein sequence ID" value="KAE8957279.1"/>
    <property type="molecule type" value="Genomic_DNA"/>
</dbReference>
<evidence type="ECO:0000256" key="3">
    <source>
        <dbReference type="ARBA" id="ARBA00022525"/>
    </source>
</evidence>
<dbReference type="Proteomes" id="UP000476176">
    <property type="component" value="Unassembled WGS sequence"/>
</dbReference>
<sequence length="138" mass="15687">MRISSIFVLAMAALLASVNSDEVKASPNVAPTSRRSLSTRDRGTPQRSLRLRDIEDADDLEEEERAFGTELVMKLHGLDDADAKMVRQIAKGNSAEHILDKFQVPYKVVKGKRVYYEKDPDYVRYMKWLEHGPLTYSA</sequence>
<keyword evidence="4 5" id="KW-0732">Signal</keyword>
<dbReference type="Proteomes" id="UP000437068">
    <property type="component" value="Unassembled WGS sequence"/>
</dbReference>
<gene>
    <name evidence="15" type="ORF">PF001_g31315</name>
    <name evidence="14" type="ORF">PF002_g31655</name>
    <name evidence="13" type="ORF">PF004_g31130</name>
    <name evidence="12" type="ORF">PF005_g31835</name>
    <name evidence="11" type="ORF">PF006_g31493</name>
    <name evidence="10" type="ORF">PF007_g31432</name>
    <name evidence="7" type="ORF">PF009_g31742</name>
    <name evidence="9" type="ORF">PF010_g31490</name>
    <name evidence="8" type="ORF">PF011_g31202</name>
</gene>
<evidence type="ECO:0000313" key="18">
    <source>
        <dbReference type="Proteomes" id="UP000437068"/>
    </source>
</evidence>
<evidence type="ECO:0000313" key="11">
    <source>
        <dbReference type="EMBL" id="KAE9061083.1"/>
    </source>
</evidence>
<feature type="compositionally biased region" description="Basic and acidic residues" evidence="6">
    <location>
        <begin position="38"/>
        <end position="47"/>
    </location>
</feature>
<proteinExistence type="inferred from homology"/>
<evidence type="ECO:0000256" key="1">
    <source>
        <dbReference type="ARBA" id="ARBA00004613"/>
    </source>
</evidence>
<evidence type="ECO:0000313" key="8">
    <source>
        <dbReference type="EMBL" id="KAE8957279.1"/>
    </source>
</evidence>
<evidence type="ECO:0000313" key="10">
    <source>
        <dbReference type="EMBL" id="KAE9058057.1"/>
    </source>
</evidence>
<dbReference type="OrthoDB" id="128728at2759"/>
<evidence type="ECO:0000313" key="23">
    <source>
        <dbReference type="Proteomes" id="UP000476176"/>
    </source>
</evidence>
<dbReference type="Proteomes" id="UP000440732">
    <property type="component" value="Unassembled WGS sequence"/>
</dbReference>
<dbReference type="EMBL" id="QXGE01006908">
    <property type="protein sequence ID" value="KAE9264355.1"/>
    <property type="molecule type" value="Genomic_DNA"/>
</dbReference>
<evidence type="ECO:0000313" key="20">
    <source>
        <dbReference type="Proteomes" id="UP000440732"/>
    </source>
</evidence>
<evidence type="ECO:0000313" key="13">
    <source>
        <dbReference type="EMBL" id="KAE9160582.1"/>
    </source>
</evidence>
<dbReference type="InterPro" id="IPR031825">
    <property type="entry name" value="RXLR"/>
</dbReference>
<evidence type="ECO:0000256" key="2">
    <source>
        <dbReference type="ARBA" id="ARBA00010400"/>
    </source>
</evidence>
<feature type="region of interest" description="Disordered" evidence="6">
    <location>
        <begin position="24"/>
        <end position="47"/>
    </location>
</feature>
<dbReference type="Proteomes" id="UP000433483">
    <property type="component" value="Unassembled WGS sequence"/>
</dbReference>
<dbReference type="Proteomes" id="UP000460718">
    <property type="component" value="Unassembled WGS sequence"/>
</dbReference>
<evidence type="ECO:0000256" key="5">
    <source>
        <dbReference type="RuleBase" id="RU367124"/>
    </source>
</evidence>
<dbReference type="EMBL" id="QXGC01007322">
    <property type="protein sequence ID" value="KAE9160582.1"/>
    <property type="molecule type" value="Genomic_DNA"/>
</dbReference>
<evidence type="ECO:0000313" key="24">
    <source>
        <dbReference type="Proteomes" id="UP000488956"/>
    </source>
</evidence>
<evidence type="ECO:0000313" key="19">
    <source>
        <dbReference type="Proteomes" id="UP000440367"/>
    </source>
</evidence>
<reference evidence="16 17" key="1">
    <citation type="submission" date="2018-08" db="EMBL/GenBank/DDBJ databases">
        <title>Genomic investigation of the strawberry pathogen Phytophthora fragariae indicates pathogenicity is determined by transcriptional variation in three key races.</title>
        <authorList>
            <person name="Adams T.M."/>
            <person name="Armitage A.D."/>
            <person name="Sobczyk M.K."/>
            <person name="Bates H.J."/>
            <person name="Dunwell J.M."/>
            <person name="Nellist C.F."/>
            <person name="Harrison R.J."/>
        </authorList>
    </citation>
    <scope>NUCLEOTIDE SEQUENCE [LARGE SCALE GENOMIC DNA]</scope>
    <source>
        <strain evidence="15 18">A4</strain>
        <strain evidence="14 19">BC-1</strain>
        <strain evidence="13 23">BC-23</strain>
        <strain evidence="12 17">NOV-27</strain>
        <strain evidence="11 20">NOV-5</strain>
        <strain evidence="10 21">NOV-71</strain>
        <strain evidence="7 16">NOV-9</strain>
        <strain evidence="9 24">ONT-3</strain>
        <strain evidence="8 22">SCRP245</strain>
    </source>
</reference>
<dbReference type="EMBL" id="QXGF01006389">
    <property type="protein sequence ID" value="KAE8917942.1"/>
    <property type="molecule type" value="Genomic_DNA"/>
</dbReference>
<comment type="similarity">
    <text evidence="2 5">Belongs to the RxLR effector family.</text>
</comment>
<keyword evidence="17" id="KW-1185">Reference proteome</keyword>
<evidence type="ECO:0000313" key="16">
    <source>
        <dbReference type="Proteomes" id="UP000429523"/>
    </source>
</evidence>
<dbReference type="Proteomes" id="UP000440367">
    <property type="component" value="Unassembled WGS sequence"/>
</dbReference>
<keyword evidence="3 5" id="KW-0964">Secreted</keyword>
<evidence type="ECO:0000313" key="17">
    <source>
        <dbReference type="Proteomes" id="UP000433483"/>
    </source>
</evidence>
<dbReference type="EMBL" id="QXFX01007248">
    <property type="protein sequence ID" value="KAE9057153.1"/>
    <property type="molecule type" value="Genomic_DNA"/>
</dbReference>
<dbReference type="AlphaFoldDB" id="A0A6A3VCL6"/>
<evidence type="ECO:0000313" key="15">
    <source>
        <dbReference type="EMBL" id="KAE9264355.1"/>
    </source>
</evidence>
<comment type="function">
    <text evidence="5">Effector that suppresses plant defense responses during pathogen infection.</text>
</comment>
<dbReference type="Proteomes" id="UP000441208">
    <property type="component" value="Unassembled WGS sequence"/>
</dbReference>
<evidence type="ECO:0000313" key="14">
    <source>
        <dbReference type="EMBL" id="KAE9164218.1"/>
    </source>
</evidence>
<feature type="chain" id="PRO_5036380729" description="RxLR effector protein" evidence="5">
    <location>
        <begin position="21"/>
        <end position="138"/>
    </location>
</feature>